<proteinExistence type="predicted"/>
<evidence type="ECO:0000313" key="2">
    <source>
        <dbReference type="Proteomes" id="UP001178507"/>
    </source>
</evidence>
<sequence length="127" mass="14163">MESSRPTTTGRPTWPRYLGISTGQLLAPLGASGTPVSVFYPTPSISSKRLRPGLPVSLVKEGSQKEVRPLEDLDDLFEADDDGEANMATVSRSCVSLRLRFLYFPFREHSGQWLVDVDQTLRQTQHN</sequence>
<protein>
    <submittedName>
        <fullName evidence="1">Uncharacterized protein</fullName>
    </submittedName>
</protein>
<accession>A0AA36MTX2</accession>
<reference evidence="1" key="1">
    <citation type="submission" date="2023-08" db="EMBL/GenBank/DDBJ databases">
        <authorList>
            <person name="Chen Y."/>
            <person name="Shah S."/>
            <person name="Dougan E. K."/>
            <person name="Thang M."/>
            <person name="Chan C."/>
        </authorList>
    </citation>
    <scope>NUCLEOTIDE SEQUENCE</scope>
</reference>
<evidence type="ECO:0000313" key="1">
    <source>
        <dbReference type="EMBL" id="CAJ1379861.1"/>
    </source>
</evidence>
<organism evidence="1 2">
    <name type="scientific">Effrenium voratum</name>
    <dbReference type="NCBI Taxonomy" id="2562239"/>
    <lineage>
        <taxon>Eukaryota</taxon>
        <taxon>Sar</taxon>
        <taxon>Alveolata</taxon>
        <taxon>Dinophyceae</taxon>
        <taxon>Suessiales</taxon>
        <taxon>Symbiodiniaceae</taxon>
        <taxon>Effrenium</taxon>
    </lineage>
</organism>
<dbReference type="EMBL" id="CAUJNA010000664">
    <property type="protein sequence ID" value="CAJ1379861.1"/>
    <property type="molecule type" value="Genomic_DNA"/>
</dbReference>
<name>A0AA36MTX2_9DINO</name>
<comment type="caution">
    <text evidence="1">The sequence shown here is derived from an EMBL/GenBank/DDBJ whole genome shotgun (WGS) entry which is preliminary data.</text>
</comment>
<dbReference type="AlphaFoldDB" id="A0AA36MTX2"/>
<dbReference type="Proteomes" id="UP001178507">
    <property type="component" value="Unassembled WGS sequence"/>
</dbReference>
<keyword evidence="2" id="KW-1185">Reference proteome</keyword>
<gene>
    <name evidence="1" type="ORF">EVOR1521_LOCUS7970</name>
</gene>